<dbReference type="PANTHER" id="PTHR30239">
    <property type="entry name" value="ACETOLACTATE SYNTHASE SMALL SUBUNIT"/>
    <property type="match status" value="1"/>
</dbReference>
<evidence type="ECO:0000313" key="10">
    <source>
        <dbReference type="EMBL" id="HGS22872.1"/>
    </source>
</evidence>
<dbReference type="EMBL" id="DSYK01000671">
    <property type="protein sequence ID" value="HGS22872.1"/>
    <property type="molecule type" value="Genomic_DNA"/>
</dbReference>
<dbReference type="InterPro" id="IPR004789">
    <property type="entry name" value="Acetalactate_synth_ssu"/>
</dbReference>
<dbReference type="NCBIfam" id="TIGR00119">
    <property type="entry name" value="acolac_sm"/>
    <property type="match status" value="1"/>
</dbReference>
<dbReference type="CDD" id="cd04878">
    <property type="entry name" value="ACT_AHAS"/>
    <property type="match status" value="1"/>
</dbReference>
<evidence type="ECO:0000256" key="1">
    <source>
        <dbReference type="ARBA" id="ARBA00004974"/>
    </source>
</evidence>
<dbReference type="InterPro" id="IPR002912">
    <property type="entry name" value="ACT_dom"/>
</dbReference>
<comment type="pathway">
    <text evidence="1 8">Amino-acid biosynthesis; L-isoleucine biosynthesis; L-isoleucine from 2-oxobutanoate: step 1/4.</text>
</comment>
<evidence type="ECO:0000256" key="3">
    <source>
        <dbReference type="ARBA" id="ARBA00006341"/>
    </source>
</evidence>
<dbReference type="InterPro" id="IPR027271">
    <property type="entry name" value="Acetolactate_synth/TF_NikR_C"/>
</dbReference>
<comment type="caution">
    <text evidence="10">The sequence shown here is derived from an EMBL/GenBank/DDBJ whole genome shotgun (WGS) entry which is preliminary data.</text>
</comment>
<keyword evidence="5 8" id="KW-0028">Amino-acid biosynthesis</keyword>
<dbReference type="UniPathway" id="UPA00047">
    <property type="reaction ID" value="UER00055"/>
</dbReference>
<dbReference type="GO" id="GO:0009097">
    <property type="term" value="P:isoleucine biosynthetic process"/>
    <property type="evidence" value="ECO:0007669"/>
    <property type="project" value="UniProtKB-UniRule"/>
</dbReference>
<name>A0A7C4KJ38_9CHLR</name>
<dbReference type="InterPro" id="IPR054480">
    <property type="entry name" value="AHAS_small-like_ACT"/>
</dbReference>
<comment type="function">
    <text evidence="8">Catalyzes the conversion of 2 pyruvate molecules into acetolactate in the first common step of the biosynthetic pathway of the branched-amino acids such as leucine, isoleucine, and valine.</text>
</comment>
<dbReference type="GO" id="GO:0009099">
    <property type="term" value="P:L-valine biosynthetic process"/>
    <property type="evidence" value="ECO:0007669"/>
    <property type="project" value="UniProtKB-UniRule"/>
</dbReference>
<dbReference type="AlphaFoldDB" id="A0A7C4KJ38"/>
<evidence type="ECO:0000256" key="5">
    <source>
        <dbReference type="ARBA" id="ARBA00022605"/>
    </source>
</evidence>
<dbReference type="FunFam" id="3.30.70.260:FF:000001">
    <property type="entry name" value="Acetolactate synthase, small subunit"/>
    <property type="match status" value="1"/>
</dbReference>
<dbReference type="InterPro" id="IPR045865">
    <property type="entry name" value="ACT-like_dom_sf"/>
</dbReference>
<dbReference type="Gene3D" id="3.30.70.1150">
    <property type="entry name" value="ACT-like. Chain A, domain 2"/>
    <property type="match status" value="1"/>
</dbReference>
<proteinExistence type="inferred from homology"/>
<keyword evidence="6 8" id="KW-0100">Branched-chain amino acid biosynthesis</keyword>
<dbReference type="GO" id="GO:0003984">
    <property type="term" value="F:acetolactate synthase activity"/>
    <property type="evidence" value="ECO:0007669"/>
    <property type="project" value="UniProtKB-UniRule"/>
</dbReference>
<keyword evidence="8 10" id="KW-0808">Transferase</keyword>
<protein>
    <recommendedName>
        <fullName evidence="8">Acetolactate synthase small subunit</fullName>
        <shortName evidence="8">AHAS</shortName>
        <shortName evidence="8">ALS</shortName>
        <ecNumber evidence="8">2.2.1.6</ecNumber>
    </recommendedName>
    <alternativeName>
        <fullName evidence="8">Acetohydroxy-acid synthase small subunit</fullName>
    </alternativeName>
</protein>
<dbReference type="Pfam" id="PF22629">
    <property type="entry name" value="ACT_AHAS_ss"/>
    <property type="match status" value="1"/>
</dbReference>
<comment type="catalytic activity">
    <reaction evidence="7 8">
        <text>2 pyruvate + H(+) = (2S)-2-acetolactate + CO2</text>
        <dbReference type="Rhea" id="RHEA:25249"/>
        <dbReference type="ChEBI" id="CHEBI:15361"/>
        <dbReference type="ChEBI" id="CHEBI:15378"/>
        <dbReference type="ChEBI" id="CHEBI:16526"/>
        <dbReference type="ChEBI" id="CHEBI:58476"/>
        <dbReference type="EC" id="2.2.1.6"/>
    </reaction>
</comment>
<evidence type="ECO:0000256" key="6">
    <source>
        <dbReference type="ARBA" id="ARBA00023304"/>
    </source>
</evidence>
<organism evidence="10">
    <name type="scientific">Anaerolinea thermolimosa</name>
    <dbReference type="NCBI Taxonomy" id="229919"/>
    <lineage>
        <taxon>Bacteria</taxon>
        <taxon>Bacillati</taxon>
        <taxon>Chloroflexota</taxon>
        <taxon>Anaerolineae</taxon>
        <taxon>Anaerolineales</taxon>
        <taxon>Anaerolineaceae</taxon>
        <taxon>Anaerolinea</taxon>
    </lineage>
</organism>
<feature type="domain" description="ACT" evidence="9">
    <location>
        <begin position="4"/>
        <end position="81"/>
    </location>
</feature>
<dbReference type="EC" id="2.2.1.6" evidence="8"/>
<dbReference type="GO" id="GO:1990610">
    <property type="term" value="F:acetolactate synthase regulator activity"/>
    <property type="evidence" value="ECO:0007669"/>
    <property type="project" value="UniProtKB-UniRule"/>
</dbReference>
<evidence type="ECO:0000259" key="9">
    <source>
        <dbReference type="PROSITE" id="PS51671"/>
    </source>
</evidence>
<evidence type="ECO:0000256" key="2">
    <source>
        <dbReference type="ARBA" id="ARBA00005025"/>
    </source>
</evidence>
<evidence type="ECO:0000256" key="4">
    <source>
        <dbReference type="ARBA" id="ARBA00011744"/>
    </source>
</evidence>
<dbReference type="Pfam" id="PF10369">
    <property type="entry name" value="ALS_ss_C"/>
    <property type="match status" value="1"/>
</dbReference>
<evidence type="ECO:0000256" key="8">
    <source>
        <dbReference type="RuleBase" id="RU368092"/>
    </source>
</evidence>
<dbReference type="UniPathway" id="UPA00049">
    <property type="reaction ID" value="UER00059"/>
</dbReference>
<dbReference type="FunFam" id="3.30.70.1150:FF:000001">
    <property type="entry name" value="Acetolactate synthase small subunit"/>
    <property type="match status" value="1"/>
</dbReference>
<comment type="subunit">
    <text evidence="4 8">Dimer of large and small chains.</text>
</comment>
<sequence length="179" mass="19721">MNHTIVALVEDKPGVLNRVASLFRRRAFNIESLTVGHTEQPGVSRMTIVVDSDDLSIERLIAYLYKLVNVIQVEDLTRVPRVTRDLAMIKVSATPENRTHIMQTVDVFRARIVDVTNTSFIIEITGDEEKIEGFVEVLRPLGIIEMVRTGVVAMARGGAPLYVNGNGNGNGVHAAQIVS</sequence>
<dbReference type="InterPro" id="IPR019455">
    <property type="entry name" value="Acetolactate_synth_ssu_C"/>
</dbReference>
<dbReference type="PROSITE" id="PS51671">
    <property type="entry name" value="ACT"/>
    <property type="match status" value="1"/>
</dbReference>
<dbReference type="NCBIfam" id="NF008864">
    <property type="entry name" value="PRK11895.1"/>
    <property type="match status" value="1"/>
</dbReference>
<reference evidence="10" key="1">
    <citation type="journal article" date="2020" name="mSystems">
        <title>Genome- and Community-Level Interaction Insights into Carbon Utilization and Element Cycling Functions of Hydrothermarchaeota in Hydrothermal Sediment.</title>
        <authorList>
            <person name="Zhou Z."/>
            <person name="Liu Y."/>
            <person name="Xu W."/>
            <person name="Pan J."/>
            <person name="Luo Z.H."/>
            <person name="Li M."/>
        </authorList>
    </citation>
    <scope>NUCLEOTIDE SEQUENCE [LARGE SCALE GENOMIC DNA]</scope>
    <source>
        <strain evidence="10">SpSt-573</strain>
    </source>
</reference>
<dbReference type="PANTHER" id="PTHR30239:SF0">
    <property type="entry name" value="ACETOLACTATE SYNTHASE SMALL SUBUNIT 1, CHLOROPLASTIC"/>
    <property type="match status" value="1"/>
</dbReference>
<gene>
    <name evidence="10" type="primary">ilvN</name>
    <name evidence="10" type="ORF">ENT37_13535</name>
</gene>
<evidence type="ECO:0000256" key="7">
    <source>
        <dbReference type="ARBA" id="ARBA00048670"/>
    </source>
</evidence>
<dbReference type="Gene3D" id="3.30.70.260">
    <property type="match status" value="1"/>
</dbReference>
<comment type="pathway">
    <text evidence="2 8">Amino-acid biosynthesis; L-valine biosynthesis; L-valine from pyruvate: step 1/4.</text>
</comment>
<comment type="similarity">
    <text evidence="3 8">Belongs to the acetolactate synthase small subunit family.</text>
</comment>
<dbReference type="SUPFAM" id="SSF55021">
    <property type="entry name" value="ACT-like"/>
    <property type="match status" value="2"/>
</dbReference>
<dbReference type="InterPro" id="IPR039557">
    <property type="entry name" value="AHAS_ACT"/>
</dbReference>
<dbReference type="GO" id="GO:0005829">
    <property type="term" value="C:cytosol"/>
    <property type="evidence" value="ECO:0007669"/>
    <property type="project" value="TreeGrafter"/>
</dbReference>
<accession>A0A7C4KJ38</accession>